<organism evidence="1 2">
    <name type="scientific">Shouchella lonarensis</name>
    <dbReference type="NCBI Taxonomy" id="1464122"/>
    <lineage>
        <taxon>Bacteria</taxon>
        <taxon>Bacillati</taxon>
        <taxon>Bacillota</taxon>
        <taxon>Bacilli</taxon>
        <taxon>Bacillales</taxon>
        <taxon>Bacillaceae</taxon>
        <taxon>Shouchella</taxon>
    </lineage>
</organism>
<dbReference type="STRING" id="1464122.SAMN05421737_104102"/>
<protein>
    <submittedName>
        <fullName evidence="1">Uncharacterized protein</fullName>
    </submittedName>
</protein>
<dbReference type="EMBL" id="FMYM01000004">
    <property type="protein sequence ID" value="SDB95956.1"/>
    <property type="molecule type" value="Genomic_DNA"/>
</dbReference>
<gene>
    <name evidence="1" type="ORF">SAMN05421737_104102</name>
</gene>
<evidence type="ECO:0000313" key="1">
    <source>
        <dbReference type="EMBL" id="SDB95956.1"/>
    </source>
</evidence>
<name>A0A1G6HR38_9BACI</name>
<accession>A0A1G6HR38</accession>
<reference evidence="2" key="1">
    <citation type="submission" date="2016-09" db="EMBL/GenBank/DDBJ databases">
        <authorList>
            <person name="Varghese N."/>
            <person name="Submissions S."/>
        </authorList>
    </citation>
    <scope>NUCLEOTIDE SEQUENCE [LARGE SCALE GENOMIC DNA]</scope>
    <source>
        <strain evidence="2">25nlg</strain>
    </source>
</reference>
<proteinExistence type="predicted"/>
<dbReference type="Proteomes" id="UP000242662">
    <property type="component" value="Unassembled WGS sequence"/>
</dbReference>
<dbReference type="AlphaFoldDB" id="A0A1G6HR38"/>
<keyword evidence="2" id="KW-1185">Reference proteome</keyword>
<sequence length="296" mass="35233">MNDARYNKFSIKIPYKGVIILTEKEMIVDDVKEVWATIRSAFTETERVKINRNHAGDQQAKDQQLQRCIDEMDRYEQMLLSSISAKFYLDHIPQNIKDRDRYLDHLGHAVCDAFLDINPNAPIELFHTLWRERKQIKRLYWHIGSDNRGHASTTLHGKEPIAYYDNNRIYIQEGNEYVEKRYREADIYPPTLHNIINISKAINRYTKEETISNETTHFAVVTTSCPITEMKSYRLIVIEHIFKSPKWAHHHFEAPNRLNDFIESYYALYQKTGQGEPLWTHEEYVQRKLQWDEKAK</sequence>
<evidence type="ECO:0000313" key="2">
    <source>
        <dbReference type="Proteomes" id="UP000242662"/>
    </source>
</evidence>